<dbReference type="EMBL" id="CCXS01000001">
    <property type="protein sequence ID" value="CEG22083.1"/>
    <property type="molecule type" value="Genomic_DNA"/>
</dbReference>
<keyword evidence="4" id="KW-1185">Reference proteome</keyword>
<gene>
    <name evidence="3" type="ORF">BN1080_01003</name>
</gene>
<dbReference type="Proteomes" id="UP000043699">
    <property type="component" value="Unassembled WGS sequence"/>
</dbReference>
<keyword evidence="1" id="KW-0812">Transmembrane</keyword>
<accession>A0A098EIH7</accession>
<name>A0A098EIH7_9BACL</name>
<keyword evidence="1" id="KW-0472">Membrane</keyword>
<dbReference type="AlphaFoldDB" id="A0A098EIH7"/>
<dbReference type="RefSeq" id="WP_052650813.1">
    <property type="nucleotide sequence ID" value="NZ_CCXS01000001.1"/>
</dbReference>
<dbReference type="InterPro" id="IPR009936">
    <property type="entry name" value="DUF1468"/>
</dbReference>
<evidence type="ECO:0000313" key="3">
    <source>
        <dbReference type="EMBL" id="CEG22083.1"/>
    </source>
</evidence>
<evidence type="ECO:0000313" key="4">
    <source>
        <dbReference type="Proteomes" id="UP000043699"/>
    </source>
</evidence>
<reference evidence="3 4" key="1">
    <citation type="submission" date="2014-09" db="EMBL/GenBank/DDBJ databases">
        <authorList>
            <person name="Urmite Genomes Urmite Genomes"/>
        </authorList>
    </citation>
    <scope>NUCLEOTIDE SEQUENCE [LARGE SCALE GENOMIC DNA]</scope>
    <source>
        <strain evidence="3 4">ES2</strain>
    </source>
</reference>
<feature type="transmembrane region" description="Helical" evidence="1">
    <location>
        <begin position="115"/>
        <end position="136"/>
    </location>
</feature>
<feature type="transmembrane region" description="Helical" evidence="1">
    <location>
        <begin position="6"/>
        <end position="26"/>
    </location>
</feature>
<protein>
    <submittedName>
        <fullName evidence="3">Tripartite tricarboxylate transporter TctB family protein</fullName>
    </submittedName>
</protein>
<feature type="domain" description="DUF1468" evidence="2">
    <location>
        <begin position="7"/>
        <end position="141"/>
    </location>
</feature>
<dbReference type="STRING" id="1499687.BN1080_01003"/>
<sequence>MKKPNYISGLIIIIIAGFFYSLTFNFPKLENQLIGAEFMPRVYSVMLIILGSILLIQTFRNKEESDEQENTMKYSIGAMLFVILYVVVIPYIGFYISTFLLVLGLLLFSKVKNKILLITIPVGTSLFIFVFFQILLKVSIPMGTLFS</sequence>
<feature type="transmembrane region" description="Helical" evidence="1">
    <location>
        <begin position="79"/>
        <end position="108"/>
    </location>
</feature>
<evidence type="ECO:0000256" key="1">
    <source>
        <dbReference type="SAM" id="Phobius"/>
    </source>
</evidence>
<proteinExistence type="predicted"/>
<keyword evidence="1" id="KW-1133">Transmembrane helix</keyword>
<dbReference type="Pfam" id="PF07331">
    <property type="entry name" value="TctB"/>
    <property type="match status" value="1"/>
</dbReference>
<organism evidence="3 4">
    <name type="scientific">Planococcus massiliensis</name>
    <dbReference type="NCBI Taxonomy" id="1499687"/>
    <lineage>
        <taxon>Bacteria</taxon>
        <taxon>Bacillati</taxon>
        <taxon>Bacillota</taxon>
        <taxon>Bacilli</taxon>
        <taxon>Bacillales</taxon>
        <taxon>Caryophanaceae</taxon>
        <taxon>Planococcus</taxon>
    </lineage>
</organism>
<evidence type="ECO:0000259" key="2">
    <source>
        <dbReference type="Pfam" id="PF07331"/>
    </source>
</evidence>
<feature type="transmembrane region" description="Helical" evidence="1">
    <location>
        <begin position="38"/>
        <end position="59"/>
    </location>
</feature>